<keyword evidence="5" id="KW-0720">Serine protease</keyword>
<gene>
    <name evidence="7" type="ORF">VSS37_05820</name>
</gene>
<dbReference type="Gene3D" id="3.90.226.10">
    <property type="entry name" value="2-enoyl-CoA Hydratase, Chain A, domain 1"/>
    <property type="match status" value="1"/>
</dbReference>
<dbReference type="GO" id="GO:0008233">
    <property type="term" value="F:peptidase activity"/>
    <property type="evidence" value="ECO:0007669"/>
    <property type="project" value="UniProtKB-KW"/>
</dbReference>
<dbReference type="Pfam" id="PF00574">
    <property type="entry name" value="CLP_protease"/>
    <property type="match status" value="1"/>
</dbReference>
<dbReference type="Proteomes" id="UP001308005">
    <property type="component" value="Unassembled WGS sequence"/>
</dbReference>
<evidence type="ECO:0000256" key="4">
    <source>
        <dbReference type="ARBA" id="ARBA00022801"/>
    </source>
</evidence>
<dbReference type="InterPro" id="IPR023562">
    <property type="entry name" value="ClpP/TepA"/>
</dbReference>
<comment type="caution">
    <text evidence="7">The sequence shown here is derived from an EMBL/GenBank/DDBJ whole genome shotgun (WGS) entry which is preliminary data.</text>
</comment>
<evidence type="ECO:0000256" key="2">
    <source>
        <dbReference type="ARBA" id="ARBA00022490"/>
    </source>
</evidence>
<evidence type="ECO:0000256" key="5">
    <source>
        <dbReference type="ARBA" id="ARBA00022825"/>
    </source>
</evidence>
<evidence type="ECO:0000313" key="8">
    <source>
        <dbReference type="Proteomes" id="UP001308005"/>
    </source>
</evidence>
<evidence type="ECO:0000256" key="3">
    <source>
        <dbReference type="ARBA" id="ARBA00022670"/>
    </source>
</evidence>
<organism evidence="7 8">
    <name type="scientific">Candidatus Thiothrix phosphatis</name>
    <dbReference type="NCBI Taxonomy" id="3112415"/>
    <lineage>
        <taxon>Bacteria</taxon>
        <taxon>Pseudomonadati</taxon>
        <taxon>Pseudomonadota</taxon>
        <taxon>Gammaproteobacteria</taxon>
        <taxon>Thiotrichales</taxon>
        <taxon>Thiotrichaceae</taxon>
        <taxon>Thiothrix</taxon>
    </lineage>
</organism>
<dbReference type="PANTHER" id="PTHR10381:SF70">
    <property type="entry name" value="ATP-DEPENDENT CLP PROTEASE PROTEOLYTIC SUBUNIT"/>
    <property type="match status" value="1"/>
</dbReference>
<evidence type="ECO:0000256" key="1">
    <source>
        <dbReference type="ARBA" id="ARBA00007039"/>
    </source>
</evidence>
<keyword evidence="4 7" id="KW-0378">Hydrolase</keyword>
<keyword evidence="2" id="KW-0963">Cytoplasm</keyword>
<dbReference type="NCBIfam" id="NF045542">
    <property type="entry name" value="Clp_rel_HeadMat"/>
    <property type="match status" value="1"/>
</dbReference>
<dbReference type="PRINTS" id="PR00127">
    <property type="entry name" value="CLPPROTEASEP"/>
</dbReference>
<dbReference type="InterPro" id="IPR001907">
    <property type="entry name" value="ClpP"/>
</dbReference>
<dbReference type="RefSeq" id="WP_324693822.1">
    <property type="nucleotide sequence ID" value="NZ_JAYMYJ010000045.1"/>
</dbReference>
<dbReference type="EMBL" id="JAYMYJ010000045">
    <property type="protein sequence ID" value="MEB4590489.1"/>
    <property type="molecule type" value="Genomic_DNA"/>
</dbReference>
<dbReference type="InterPro" id="IPR029045">
    <property type="entry name" value="ClpP/crotonase-like_dom_sf"/>
</dbReference>
<protein>
    <recommendedName>
        <fullName evidence="6">ATP-dependent Clp protease proteolytic subunit</fullName>
    </recommendedName>
</protein>
<evidence type="ECO:0000256" key="6">
    <source>
        <dbReference type="RuleBase" id="RU003567"/>
    </source>
</evidence>
<reference evidence="8" key="1">
    <citation type="submission" date="2023-07" db="EMBL/GenBank/DDBJ databases">
        <title>The carbon used by Thiothrix.</title>
        <authorList>
            <person name="Chen L."/>
        </authorList>
    </citation>
    <scope>NUCLEOTIDE SEQUENCE [LARGE SCALE GENOMIC DNA]</scope>
</reference>
<dbReference type="SUPFAM" id="SSF52096">
    <property type="entry name" value="ClpP/crotonase"/>
    <property type="match status" value="1"/>
</dbReference>
<name>A0ABU6CUP0_9GAMM</name>
<dbReference type="PANTHER" id="PTHR10381">
    <property type="entry name" value="ATP-DEPENDENT CLP PROTEASE PROTEOLYTIC SUBUNIT"/>
    <property type="match status" value="1"/>
</dbReference>
<comment type="similarity">
    <text evidence="1 6">Belongs to the peptidase S14 family.</text>
</comment>
<keyword evidence="3 7" id="KW-0645">Protease</keyword>
<keyword evidence="8" id="KW-1185">Reference proteome</keyword>
<dbReference type="CDD" id="cd07016">
    <property type="entry name" value="S14_ClpP_1"/>
    <property type="match status" value="1"/>
</dbReference>
<proteinExistence type="inferred from homology"/>
<accession>A0ABU6CUP0</accession>
<dbReference type="GO" id="GO:0006508">
    <property type="term" value="P:proteolysis"/>
    <property type="evidence" value="ECO:0007669"/>
    <property type="project" value="UniProtKB-KW"/>
</dbReference>
<sequence>MHRKLLDLYMRNQGRQKQAPAGFASQGNALLLEVTDVIDDWYGFNATDAAAAVRRGGFDTVDVVINSPGGDVFTTVALVAALRSCGKPVNVDITGVAASAASVLAMAGTSRRIYTGAMLMYHRAWTLAVGNANDMRDVASLLDKLDGQLAAEYDRVTSRGTDVLLASMDKDTWLTATEALEQQFVTEVYGLPEDNPMALATFDLSVYDNAPAVPALPDMAAHRAHLERRLSLYTH</sequence>
<evidence type="ECO:0000313" key="7">
    <source>
        <dbReference type="EMBL" id="MEB4590489.1"/>
    </source>
</evidence>